<dbReference type="AlphaFoldDB" id="A0A2M3ZUU2"/>
<evidence type="ECO:0000313" key="1">
    <source>
        <dbReference type="EMBL" id="MBW32210.1"/>
    </source>
</evidence>
<protein>
    <submittedName>
        <fullName evidence="1">Putative secreted peptide</fullName>
    </submittedName>
</protein>
<reference evidence="1" key="1">
    <citation type="submission" date="2018-01" db="EMBL/GenBank/DDBJ databases">
        <title>An insight into the sialome of Amazonian anophelines.</title>
        <authorList>
            <person name="Ribeiro J.M."/>
            <person name="Scarpassa V."/>
            <person name="Calvo E."/>
        </authorList>
    </citation>
    <scope>NUCLEOTIDE SEQUENCE</scope>
    <source>
        <tissue evidence="1">Salivary glands</tissue>
    </source>
</reference>
<sequence>MRTACAPHAVLSHLSFLPVSLHCRQSEASFARWTVVTVVDYLRLSLINSWLARSLARLDPEPVIVNAVSRSRSSRDRSRCLTMTMTF</sequence>
<dbReference type="EMBL" id="GGFM01011459">
    <property type="protein sequence ID" value="MBW32210.1"/>
    <property type="molecule type" value="Transcribed_RNA"/>
</dbReference>
<name>A0A2M3ZUU2_9DIPT</name>
<accession>A0A2M3ZUU2</accession>
<proteinExistence type="predicted"/>
<organism evidence="1">
    <name type="scientific">Anopheles braziliensis</name>
    <dbReference type="NCBI Taxonomy" id="58242"/>
    <lineage>
        <taxon>Eukaryota</taxon>
        <taxon>Metazoa</taxon>
        <taxon>Ecdysozoa</taxon>
        <taxon>Arthropoda</taxon>
        <taxon>Hexapoda</taxon>
        <taxon>Insecta</taxon>
        <taxon>Pterygota</taxon>
        <taxon>Neoptera</taxon>
        <taxon>Endopterygota</taxon>
        <taxon>Diptera</taxon>
        <taxon>Nematocera</taxon>
        <taxon>Culicoidea</taxon>
        <taxon>Culicidae</taxon>
        <taxon>Anophelinae</taxon>
        <taxon>Anopheles</taxon>
    </lineage>
</organism>